<keyword evidence="18" id="KW-0472">Membrane</keyword>
<evidence type="ECO:0000256" key="7">
    <source>
        <dbReference type="ARBA" id="ARBA00013025"/>
    </source>
</evidence>
<evidence type="ECO:0000256" key="22">
    <source>
        <dbReference type="PIRSR" id="PIRSR038895-1"/>
    </source>
</evidence>
<dbReference type="AlphaFoldDB" id="A0A1E4TFG1"/>
<keyword evidence="25" id="KW-1185">Reference proteome</keyword>
<dbReference type="InterPro" id="IPR036565">
    <property type="entry name" value="Mur-like_cat_sf"/>
</dbReference>
<evidence type="ECO:0000256" key="6">
    <source>
        <dbReference type="ARBA" id="ARBA00008276"/>
    </source>
</evidence>
<sequence length="446" mass="49613">MSRRTYADAIQCLNGLQSNFAVLDAIRKSGTAMNVLAIPEMKEWVRRCGYRTEDFDKLNIIHVSGTKGKGSTCAFVESIIEQYRPQYVQRIGLYTSPHLKSVRERIAINGKPISEDKFTRYFFEVWDRLESSSSDISAFPSMGVGVKPVYFRYLTLLSFHAFLSENVDTAIYEVGVGGEYDSTNVIHMPTVCAITALAIDHVAVLGNTIDQIAWHKAGIMKPGVPVYTLNTQPAATLDVIRQRSNEIGSPLHVCPVNTSISEADLGIQGPAQIENASLAIEVCRAHLSKITHKQIESVPYEFRKGIASARWRGRCETLHKNGVTYYIDGAHTKESLEGACEWFKRQINSQSPKVLLFNQQSRDVSSLIKIICDKLGQDLDRVIFSTNVTFNSGTYHPELTSLNTSKSDVETLSVQKQLASLWTELGGRAQPVVASSIEEALLHKYS</sequence>
<feature type="binding site" evidence="23">
    <location>
        <position position="201"/>
    </location>
    <ligand>
        <name>Mg(2+)</name>
        <dbReference type="ChEBI" id="CHEBI:18420"/>
        <label>1</label>
    </ligand>
</feature>
<dbReference type="InterPro" id="IPR036615">
    <property type="entry name" value="Mur_ligase_C_dom_sf"/>
</dbReference>
<evidence type="ECO:0000256" key="10">
    <source>
        <dbReference type="ARBA" id="ARBA00022563"/>
    </source>
</evidence>
<dbReference type="PIRSF" id="PIRSF038895">
    <property type="entry name" value="FPGS"/>
    <property type="match status" value="1"/>
</dbReference>
<evidence type="ECO:0000256" key="14">
    <source>
        <dbReference type="ARBA" id="ARBA00022792"/>
    </source>
</evidence>
<reference evidence="25" key="1">
    <citation type="submission" date="2016-02" db="EMBL/GenBank/DDBJ databases">
        <title>Comparative genomics of biotechnologically important yeasts.</title>
        <authorList>
            <consortium name="DOE Joint Genome Institute"/>
            <person name="Riley R."/>
            <person name="Haridas S."/>
            <person name="Wolfe K.H."/>
            <person name="Lopes M.R."/>
            <person name="Hittinger C.T."/>
            <person name="Goker M."/>
            <person name="Salamov A."/>
            <person name="Wisecaver J."/>
            <person name="Long T.M."/>
            <person name="Aerts A.L."/>
            <person name="Barry K."/>
            <person name="Choi C."/>
            <person name="Clum A."/>
            <person name="Coughlan A.Y."/>
            <person name="Deshpande S."/>
            <person name="Douglass A.P."/>
            <person name="Hanson S.J."/>
            <person name="Klenk H.-P."/>
            <person name="Labutti K."/>
            <person name="Lapidus A."/>
            <person name="Lindquist E."/>
            <person name="Lipzen A."/>
            <person name="Meier-Kolthoff J.P."/>
            <person name="Ohm R.A."/>
            <person name="Otillar R.P."/>
            <person name="Pangilinan J."/>
            <person name="Peng Y."/>
            <person name="Rokas A."/>
            <person name="Rosa C.A."/>
            <person name="Scheuner C."/>
            <person name="Sibirny A.A."/>
            <person name="Slot J.C."/>
            <person name="Stielow J.B."/>
            <person name="Sun H."/>
            <person name="Kurtzman C.P."/>
            <person name="Blackwell M."/>
            <person name="Jeffries T.W."/>
            <person name="Grigoriev I.V."/>
        </authorList>
    </citation>
    <scope>NUCLEOTIDE SEQUENCE [LARGE SCALE GENOMIC DNA]</scope>
    <source>
        <strain evidence="25">NRRL Y-17796</strain>
    </source>
</reference>
<dbReference type="NCBIfam" id="TIGR01499">
    <property type="entry name" value="folC"/>
    <property type="match status" value="1"/>
</dbReference>
<feature type="binding site" evidence="23">
    <location>
        <position position="173"/>
    </location>
    <ligand>
        <name>Mg(2+)</name>
        <dbReference type="ChEBI" id="CHEBI:18420"/>
        <label>1</label>
    </ligand>
</feature>
<evidence type="ECO:0000256" key="9">
    <source>
        <dbReference type="ARBA" id="ARBA00022490"/>
    </source>
</evidence>
<evidence type="ECO:0000313" key="25">
    <source>
        <dbReference type="Proteomes" id="UP000095023"/>
    </source>
</evidence>
<dbReference type="EMBL" id="KV453842">
    <property type="protein sequence ID" value="ODV90437.1"/>
    <property type="molecule type" value="Genomic_DNA"/>
</dbReference>
<dbReference type="SUPFAM" id="SSF53244">
    <property type="entry name" value="MurD-like peptide ligases, peptide-binding domain"/>
    <property type="match status" value="1"/>
</dbReference>
<dbReference type="GO" id="GO:0005829">
    <property type="term" value="C:cytosol"/>
    <property type="evidence" value="ECO:0007669"/>
    <property type="project" value="TreeGrafter"/>
</dbReference>
<evidence type="ECO:0000256" key="16">
    <source>
        <dbReference type="ARBA" id="ARBA00022842"/>
    </source>
</evidence>
<dbReference type="FunFam" id="3.40.1190.10:FF:000009">
    <property type="entry name" value="Folylpolyglutamate synthase"/>
    <property type="match status" value="1"/>
</dbReference>
<accession>A0A1E4TFG1</accession>
<dbReference type="PANTHER" id="PTHR11136:SF5">
    <property type="entry name" value="FOLYLPOLYGLUTAMATE SYNTHASE, MITOCHONDRIAL"/>
    <property type="match status" value="1"/>
</dbReference>
<gene>
    <name evidence="24" type="ORF">CANCADRAFT_2165</name>
</gene>
<dbReference type="EC" id="6.3.2.17" evidence="7"/>
<evidence type="ECO:0000313" key="24">
    <source>
        <dbReference type="EMBL" id="ODV90437.1"/>
    </source>
</evidence>
<evidence type="ECO:0000256" key="12">
    <source>
        <dbReference type="ARBA" id="ARBA00022723"/>
    </source>
</evidence>
<feature type="binding site" evidence="22">
    <location>
        <position position="314"/>
    </location>
    <ligand>
        <name>ATP</name>
        <dbReference type="ChEBI" id="CHEBI:30616"/>
    </ligand>
</feature>
<feature type="binding site" evidence="22">
    <location>
        <position position="328"/>
    </location>
    <ligand>
        <name>ATP</name>
        <dbReference type="ChEBI" id="CHEBI:30616"/>
    </ligand>
</feature>
<dbReference type="InterPro" id="IPR001645">
    <property type="entry name" value="Folylpolyglutamate_synth"/>
</dbReference>
<dbReference type="GO" id="GO:0005743">
    <property type="term" value="C:mitochondrial inner membrane"/>
    <property type="evidence" value="ECO:0007669"/>
    <property type="project" value="UniProtKB-SubCell"/>
</dbReference>
<comment type="cofactor">
    <cofactor evidence="1">
        <name>a monovalent cation</name>
        <dbReference type="ChEBI" id="CHEBI:60242"/>
    </cofactor>
</comment>
<protein>
    <recommendedName>
        <fullName evidence="8">Folylpolyglutamate synthase</fullName>
        <ecNumber evidence="7">6.3.2.17</ecNumber>
    </recommendedName>
    <alternativeName>
        <fullName evidence="20">Folylpoly-gamma-glutamate synthetase</fullName>
    </alternativeName>
    <alternativeName>
        <fullName evidence="19">Tetrahydrofolylpolyglutamate synthase</fullName>
    </alternativeName>
</protein>
<dbReference type="PROSITE" id="PS01012">
    <property type="entry name" value="FOLYLPOLYGLU_SYNT_2"/>
    <property type="match status" value="1"/>
</dbReference>
<dbReference type="OrthoDB" id="5212574at2759"/>
<keyword evidence="17" id="KW-0496">Mitochondrion</keyword>
<dbReference type="Gene3D" id="3.90.190.20">
    <property type="entry name" value="Mur ligase, C-terminal domain"/>
    <property type="match status" value="1"/>
</dbReference>
<keyword evidence="11" id="KW-0436">Ligase</keyword>
<evidence type="ECO:0000256" key="17">
    <source>
        <dbReference type="ARBA" id="ARBA00023128"/>
    </source>
</evidence>
<dbReference type="InterPro" id="IPR023600">
    <property type="entry name" value="Folylpolyglutamate_synth_euk"/>
</dbReference>
<evidence type="ECO:0000256" key="19">
    <source>
        <dbReference type="ARBA" id="ARBA00030592"/>
    </source>
</evidence>
<keyword evidence="14" id="KW-0999">Mitochondrion inner membrane</keyword>
<evidence type="ECO:0000256" key="5">
    <source>
        <dbReference type="ARBA" id="ARBA00005150"/>
    </source>
</evidence>
<dbReference type="PANTHER" id="PTHR11136">
    <property type="entry name" value="FOLYLPOLYGLUTAMATE SYNTHASE-RELATED"/>
    <property type="match status" value="1"/>
</dbReference>
<keyword evidence="10" id="KW-0554">One-carbon metabolism</keyword>
<dbReference type="GO" id="GO:0005524">
    <property type="term" value="F:ATP binding"/>
    <property type="evidence" value="ECO:0007669"/>
    <property type="project" value="UniProtKB-KW"/>
</dbReference>
<evidence type="ECO:0000256" key="21">
    <source>
        <dbReference type="ARBA" id="ARBA00047493"/>
    </source>
</evidence>
<comment type="catalytic activity">
    <reaction evidence="21">
        <text>(6S)-5,6,7,8-tetrahydrofolyl-(gamma-L-Glu)(n) + L-glutamate + ATP = (6S)-5,6,7,8-tetrahydrofolyl-(gamma-L-Glu)(n+1) + ADP + phosphate + H(+)</text>
        <dbReference type="Rhea" id="RHEA:10580"/>
        <dbReference type="Rhea" id="RHEA-COMP:14738"/>
        <dbReference type="Rhea" id="RHEA-COMP:14740"/>
        <dbReference type="ChEBI" id="CHEBI:15378"/>
        <dbReference type="ChEBI" id="CHEBI:29985"/>
        <dbReference type="ChEBI" id="CHEBI:30616"/>
        <dbReference type="ChEBI" id="CHEBI:43474"/>
        <dbReference type="ChEBI" id="CHEBI:141005"/>
        <dbReference type="ChEBI" id="CHEBI:456216"/>
        <dbReference type="EC" id="6.3.2.17"/>
    </reaction>
</comment>
<organism evidence="24 25">
    <name type="scientific">Tortispora caseinolytica NRRL Y-17796</name>
    <dbReference type="NCBI Taxonomy" id="767744"/>
    <lineage>
        <taxon>Eukaryota</taxon>
        <taxon>Fungi</taxon>
        <taxon>Dikarya</taxon>
        <taxon>Ascomycota</taxon>
        <taxon>Saccharomycotina</taxon>
        <taxon>Trigonopsidomycetes</taxon>
        <taxon>Trigonopsidales</taxon>
        <taxon>Trigonopsidaceae</taxon>
        <taxon>Tortispora</taxon>
    </lineage>
</organism>
<comment type="similarity">
    <text evidence="6">Belongs to the folylpolyglutamate synthase family.</text>
</comment>
<comment type="subcellular location">
    <subcellularLocation>
        <location evidence="4">Cytoplasm</location>
    </subcellularLocation>
    <subcellularLocation>
        <location evidence="2">Mitochondrion inner membrane</location>
    </subcellularLocation>
    <subcellularLocation>
        <location evidence="3">Mitochondrion matrix</location>
    </subcellularLocation>
</comment>
<evidence type="ECO:0000256" key="13">
    <source>
        <dbReference type="ARBA" id="ARBA00022741"/>
    </source>
</evidence>
<dbReference type="GO" id="GO:0005759">
    <property type="term" value="C:mitochondrial matrix"/>
    <property type="evidence" value="ECO:0007669"/>
    <property type="project" value="UniProtKB-SubCell"/>
</dbReference>
<evidence type="ECO:0000256" key="15">
    <source>
        <dbReference type="ARBA" id="ARBA00022840"/>
    </source>
</evidence>
<evidence type="ECO:0000256" key="4">
    <source>
        <dbReference type="ARBA" id="ARBA00004496"/>
    </source>
</evidence>
<dbReference type="GO" id="GO:0006730">
    <property type="term" value="P:one-carbon metabolic process"/>
    <property type="evidence" value="ECO:0007669"/>
    <property type="project" value="UniProtKB-KW"/>
</dbReference>
<dbReference type="InterPro" id="IPR018109">
    <property type="entry name" value="Folylpolyglutamate_synth_CS"/>
</dbReference>
<comment type="pathway">
    <text evidence="5">Cofactor biosynthesis; tetrahydrofolylpolyglutamate biosynthesis.</text>
</comment>
<keyword evidence="9" id="KW-0963">Cytoplasm</keyword>
<keyword evidence="12 23" id="KW-0479">Metal-binding</keyword>
<name>A0A1E4TFG1_9ASCO</name>
<proteinExistence type="inferred from homology"/>
<keyword evidence="15 22" id="KW-0067">ATP-binding</keyword>
<dbReference type="GO" id="GO:0004326">
    <property type="term" value="F:tetrahydrofolylpolyglutamate synthase activity"/>
    <property type="evidence" value="ECO:0007669"/>
    <property type="project" value="UniProtKB-EC"/>
</dbReference>
<evidence type="ECO:0000256" key="11">
    <source>
        <dbReference type="ARBA" id="ARBA00022598"/>
    </source>
</evidence>
<evidence type="ECO:0000256" key="20">
    <source>
        <dbReference type="ARBA" id="ARBA00030876"/>
    </source>
</evidence>
<evidence type="ECO:0000256" key="18">
    <source>
        <dbReference type="ARBA" id="ARBA00023136"/>
    </source>
</evidence>
<keyword evidence="13 22" id="KW-0547">Nucleotide-binding</keyword>
<evidence type="ECO:0000256" key="3">
    <source>
        <dbReference type="ARBA" id="ARBA00004305"/>
    </source>
</evidence>
<evidence type="ECO:0000256" key="23">
    <source>
        <dbReference type="PIRSR" id="PIRSR038895-2"/>
    </source>
</evidence>
<evidence type="ECO:0000256" key="8">
    <source>
        <dbReference type="ARBA" id="ARBA00018660"/>
    </source>
</evidence>
<keyword evidence="16 23" id="KW-0460">Magnesium</keyword>
<evidence type="ECO:0000256" key="2">
    <source>
        <dbReference type="ARBA" id="ARBA00004273"/>
    </source>
</evidence>
<dbReference type="Gene3D" id="3.40.1190.10">
    <property type="entry name" value="Mur-like, catalytic domain"/>
    <property type="match status" value="1"/>
</dbReference>
<dbReference type="Proteomes" id="UP000095023">
    <property type="component" value="Unassembled WGS sequence"/>
</dbReference>
<dbReference type="GO" id="GO:0046872">
    <property type="term" value="F:metal ion binding"/>
    <property type="evidence" value="ECO:0007669"/>
    <property type="project" value="UniProtKB-KW"/>
</dbReference>
<feature type="binding site" evidence="23">
    <location>
        <position position="96"/>
    </location>
    <ligand>
        <name>Mg(2+)</name>
        <dbReference type="ChEBI" id="CHEBI:18420"/>
        <label>1</label>
    </ligand>
</feature>
<dbReference type="UniPathway" id="UPA00850"/>
<dbReference type="SUPFAM" id="SSF53623">
    <property type="entry name" value="MurD-like peptide ligases, catalytic domain"/>
    <property type="match status" value="1"/>
</dbReference>
<evidence type="ECO:0000256" key="1">
    <source>
        <dbReference type="ARBA" id="ARBA00001944"/>
    </source>
</evidence>